<dbReference type="AlphaFoldDB" id="A0AAW0P389"/>
<sequence length="211" mass="24279">MSLDNFFTMSKKRELRKKGKNNANDGLASQDGEAEQELERNANANEEEDRDPISGKLDRLGDRIEAVEQRVSDLEDTAEATAPRLDSLESTLKKAVERLENYENQIRRQNIKIIGLKEGAEGTNPRMFFEKWIPEVLNMEMQGRRLEIERVHRLGPPPESHGRRAPRPVLIKLRDYTDKERILRTARIKGDGIKVDDQAVFFYQDFSADVA</sequence>
<dbReference type="SUPFAM" id="SSF57997">
    <property type="entry name" value="Tropomyosin"/>
    <property type="match status" value="1"/>
</dbReference>
<dbReference type="Proteomes" id="UP001460270">
    <property type="component" value="Unassembled WGS sequence"/>
</dbReference>
<reference evidence="3" key="1">
    <citation type="submission" date="2024-04" db="EMBL/GenBank/DDBJ databases">
        <title>Salinicola lusitanus LLJ914,a marine bacterium isolated from the Okinawa Trough.</title>
        <authorList>
            <person name="Li J."/>
        </authorList>
    </citation>
    <scope>NUCLEOTIDE SEQUENCE [LARGE SCALE GENOMIC DNA]</scope>
</reference>
<evidence type="ECO:0008006" key="4">
    <source>
        <dbReference type="Google" id="ProtNLM"/>
    </source>
</evidence>
<dbReference type="Gene3D" id="3.30.70.1820">
    <property type="entry name" value="L1 transposable element, RRM domain"/>
    <property type="match status" value="1"/>
</dbReference>
<dbReference type="PANTHER" id="PTHR11505">
    <property type="entry name" value="L1 TRANSPOSABLE ELEMENT-RELATED"/>
    <property type="match status" value="1"/>
</dbReference>
<dbReference type="InterPro" id="IPR004244">
    <property type="entry name" value="Transposase_22"/>
</dbReference>
<gene>
    <name evidence="2" type="ORF">WMY93_011581</name>
</gene>
<name>A0AAW0P389_9GOBI</name>
<accession>A0AAW0P389</accession>
<feature type="compositionally biased region" description="Basic and acidic residues" evidence="1">
    <location>
        <begin position="51"/>
        <end position="61"/>
    </location>
</feature>
<feature type="region of interest" description="Disordered" evidence="1">
    <location>
        <begin position="1"/>
        <end position="61"/>
    </location>
</feature>
<evidence type="ECO:0000256" key="1">
    <source>
        <dbReference type="SAM" id="MobiDB-lite"/>
    </source>
</evidence>
<dbReference type="EMBL" id="JBBPFD010000008">
    <property type="protein sequence ID" value="KAK7915820.1"/>
    <property type="molecule type" value="Genomic_DNA"/>
</dbReference>
<protein>
    <recommendedName>
        <fullName evidence="4">L1 transposable element RRM domain-containing protein</fullName>
    </recommendedName>
</protein>
<organism evidence="2 3">
    <name type="scientific">Mugilogobius chulae</name>
    <name type="common">yellowstripe goby</name>
    <dbReference type="NCBI Taxonomy" id="88201"/>
    <lineage>
        <taxon>Eukaryota</taxon>
        <taxon>Metazoa</taxon>
        <taxon>Chordata</taxon>
        <taxon>Craniata</taxon>
        <taxon>Vertebrata</taxon>
        <taxon>Euteleostomi</taxon>
        <taxon>Actinopterygii</taxon>
        <taxon>Neopterygii</taxon>
        <taxon>Teleostei</taxon>
        <taxon>Neoteleostei</taxon>
        <taxon>Acanthomorphata</taxon>
        <taxon>Gobiaria</taxon>
        <taxon>Gobiiformes</taxon>
        <taxon>Gobioidei</taxon>
        <taxon>Gobiidae</taxon>
        <taxon>Gobionellinae</taxon>
        <taxon>Mugilogobius</taxon>
    </lineage>
</organism>
<evidence type="ECO:0000313" key="3">
    <source>
        <dbReference type="Proteomes" id="UP001460270"/>
    </source>
</evidence>
<dbReference type="FunFam" id="3.30.70.1820:FF:000004">
    <property type="entry name" value="Uncharacterized protein"/>
    <property type="match status" value="1"/>
</dbReference>
<keyword evidence="3" id="KW-1185">Reference proteome</keyword>
<proteinExistence type="predicted"/>
<evidence type="ECO:0000313" key="2">
    <source>
        <dbReference type="EMBL" id="KAK7915820.1"/>
    </source>
</evidence>
<comment type="caution">
    <text evidence="2">The sequence shown here is derived from an EMBL/GenBank/DDBJ whole genome shotgun (WGS) entry which is preliminary data.</text>
</comment>